<dbReference type="Proteomes" id="UP000018372">
    <property type="component" value="Unassembled WGS sequence"/>
</dbReference>
<protein>
    <submittedName>
        <fullName evidence="2">Uncharacterized protein</fullName>
    </submittedName>
</protein>
<feature type="region of interest" description="Disordered" evidence="1">
    <location>
        <begin position="1"/>
        <end position="24"/>
    </location>
</feature>
<evidence type="ECO:0000313" key="3">
    <source>
        <dbReference type="Proteomes" id="UP000018372"/>
    </source>
</evidence>
<evidence type="ECO:0000313" key="2">
    <source>
        <dbReference type="EMBL" id="CCZ86228.1"/>
    </source>
</evidence>
<dbReference type="AlphaFoldDB" id="R5V6M8"/>
<accession>R5V6M8</accession>
<proteinExistence type="predicted"/>
<comment type="caution">
    <text evidence="2">The sequence shown here is derived from an EMBL/GenBank/DDBJ whole genome shotgun (WGS) entry which is preliminary data.</text>
</comment>
<name>R5V6M8_9BACT</name>
<evidence type="ECO:0000256" key="1">
    <source>
        <dbReference type="SAM" id="MobiDB-lite"/>
    </source>
</evidence>
<sequence>MFCSVLISGSAKSRMKRESGESPGQSRCCKLQTFTFVYPLQGHCLLNEDGKARQTGVSQKTCKTKSCLHSRGKDGKNVRNVELQLKFE</sequence>
<gene>
    <name evidence="2" type="ORF">BN536_01154</name>
</gene>
<dbReference type="EMBL" id="CBAT010000022">
    <property type="protein sequence ID" value="CCZ86228.1"/>
    <property type="molecule type" value="Genomic_DNA"/>
</dbReference>
<organism evidence="2 3">
    <name type="scientific">Phocaeicola plebeius CAG:211</name>
    <dbReference type="NCBI Taxonomy" id="1263052"/>
    <lineage>
        <taxon>Bacteria</taxon>
        <taxon>Pseudomonadati</taxon>
        <taxon>Bacteroidota</taxon>
        <taxon>Bacteroidia</taxon>
        <taxon>Bacteroidales</taxon>
        <taxon>Bacteroidaceae</taxon>
        <taxon>Phocaeicola</taxon>
    </lineage>
</organism>
<reference evidence="2" key="1">
    <citation type="submission" date="2012-11" db="EMBL/GenBank/DDBJ databases">
        <title>Dependencies among metagenomic species, viruses, plasmids and units of genetic variation.</title>
        <authorList>
            <person name="Nielsen H.B."/>
            <person name="Almeida M."/>
            <person name="Juncker A.S."/>
            <person name="Rasmussen S."/>
            <person name="Li J."/>
            <person name="Sunagawa S."/>
            <person name="Plichta D."/>
            <person name="Gautier L."/>
            <person name="Le Chatelier E."/>
            <person name="Peletier E."/>
            <person name="Bonde I."/>
            <person name="Nielsen T."/>
            <person name="Manichanh C."/>
            <person name="Arumugam M."/>
            <person name="Batto J."/>
            <person name="Santos M.B.Q.D."/>
            <person name="Blom N."/>
            <person name="Borruel N."/>
            <person name="Burgdorf K.S."/>
            <person name="Boumezbeur F."/>
            <person name="Casellas F."/>
            <person name="Dore J."/>
            <person name="Guarner F."/>
            <person name="Hansen T."/>
            <person name="Hildebrand F."/>
            <person name="Kaas R.S."/>
            <person name="Kennedy S."/>
            <person name="Kristiansen K."/>
            <person name="Kultima J.R."/>
            <person name="Leonard P."/>
            <person name="Levenez F."/>
            <person name="Lund O."/>
            <person name="Moumen B."/>
            <person name="Le Paslier D."/>
            <person name="Pons N."/>
            <person name="Pedersen O."/>
            <person name="Prifti E."/>
            <person name="Qin J."/>
            <person name="Raes J."/>
            <person name="Tap J."/>
            <person name="Tims S."/>
            <person name="Ussery D.W."/>
            <person name="Yamada T."/>
            <person name="MetaHit consortium"/>
            <person name="Renault P."/>
            <person name="Sicheritz-Ponten T."/>
            <person name="Bork P."/>
            <person name="Wang J."/>
            <person name="Brunak S."/>
            <person name="Ehrlich S.D."/>
        </authorList>
    </citation>
    <scope>NUCLEOTIDE SEQUENCE [LARGE SCALE GENOMIC DNA]</scope>
</reference>